<dbReference type="EMBL" id="JBHLWQ010000054">
    <property type="protein sequence ID" value="MFC0199767.1"/>
    <property type="molecule type" value="Genomic_DNA"/>
</dbReference>
<reference evidence="2 3" key="1">
    <citation type="submission" date="2024-09" db="EMBL/GenBank/DDBJ databases">
        <authorList>
            <person name="Sun Q."/>
            <person name="Mori K."/>
        </authorList>
    </citation>
    <scope>NUCLEOTIDE SEQUENCE [LARGE SCALE GENOMIC DNA]</scope>
    <source>
        <strain evidence="2 3">CCM 7904</strain>
    </source>
</reference>
<evidence type="ECO:0000313" key="2">
    <source>
        <dbReference type="EMBL" id="MFC0199767.1"/>
    </source>
</evidence>
<feature type="transmembrane region" description="Helical" evidence="1">
    <location>
        <begin position="84"/>
        <end position="103"/>
    </location>
</feature>
<keyword evidence="3" id="KW-1185">Reference proteome</keyword>
<sequence length="350" mass="37028">MSRLPASVRSGATLLAAGLAGWLCDALHVPLGWLIGAMLVMIVASLARIPAQQPVLIVPYVKASVGTLLGASITMPVLLSVPEWWVSLSFMLVVMAVAGALNYRLLQRHFGFAPADAALCSVPGGIAEMIFLSDQAGADQRRVAIVHALRIALSILVIPPLVSLLYGITISRAAPIAPVQMTWPDWGWFAFCILAGVAAARSRRLPAPLIIVPMTVCAALHVTGFTHFVVPPEVSRIMQVVIGLNVGARFQNQPLSSLVRVFGAALSTVAVQIAFALLGAFVVLHLTGFDQLALTLAYAPGGLAEMSLIAIAMGREVAFVGLHHLVRVLLSLGLAPVLLRKLKGNEQCRS</sequence>
<keyword evidence="1" id="KW-1133">Transmembrane helix</keyword>
<feature type="transmembrane region" description="Helical" evidence="1">
    <location>
        <begin position="186"/>
        <end position="202"/>
    </location>
</feature>
<dbReference type="PANTHER" id="PTHR38457:SF1">
    <property type="entry name" value="REGULATOR ABRB-RELATED"/>
    <property type="match status" value="1"/>
</dbReference>
<organism evidence="2 3">
    <name type="scientific">Paracoccus rhizosphaerae</name>
    <dbReference type="NCBI Taxonomy" id="1133347"/>
    <lineage>
        <taxon>Bacteria</taxon>
        <taxon>Pseudomonadati</taxon>
        <taxon>Pseudomonadota</taxon>
        <taxon>Alphaproteobacteria</taxon>
        <taxon>Rhodobacterales</taxon>
        <taxon>Paracoccaceae</taxon>
        <taxon>Paracoccus</taxon>
    </lineage>
</organism>
<dbReference type="RefSeq" id="WP_265508266.1">
    <property type="nucleotide sequence ID" value="NZ_JAOTBE010000066.1"/>
</dbReference>
<name>A0ABV6CGC9_9RHOB</name>
<evidence type="ECO:0000313" key="3">
    <source>
        <dbReference type="Proteomes" id="UP001589795"/>
    </source>
</evidence>
<dbReference type="Proteomes" id="UP001589795">
    <property type="component" value="Unassembled WGS sequence"/>
</dbReference>
<feature type="transmembrane region" description="Helical" evidence="1">
    <location>
        <begin position="151"/>
        <end position="174"/>
    </location>
</feature>
<protein>
    <submittedName>
        <fullName evidence="2">AbrB family transcriptional regulator</fullName>
    </submittedName>
</protein>
<dbReference type="NCBIfam" id="TIGR03082">
    <property type="entry name" value="Gneg_AbrB_dup"/>
    <property type="match status" value="2"/>
</dbReference>
<accession>A0ABV6CGC9</accession>
<gene>
    <name evidence="2" type="ORF">ACFFIZ_05415</name>
</gene>
<comment type="caution">
    <text evidence="2">The sequence shown here is derived from an EMBL/GenBank/DDBJ whole genome shotgun (WGS) entry which is preliminary data.</text>
</comment>
<feature type="transmembrane region" description="Helical" evidence="1">
    <location>
        <begin position="30"/>
        <end position="49"/>
    </location>
</feature>
<dbReference type="PANTHER" id="PTHR38457">
    <property type="entry name" value="REGULATOR ABRB-RELATED"/>
    <property type="match status" value="1"/>
</dbReference>
<keyword evidence="1" id="KW-0812">Transmembrane</keyword>
<feature type="transmembrane region" description="Helical" evidence="1">
    <location>
        <begin position="296"/>
        <end position="314"/>
    </location>
</feature>
<feature type="transmembrane region" description="Helical" evidence="1">
    <location>
        <begin position="56"/>
        <end position="78"/>
    </location>
</feature>
<dbReference type="InterPro" id="IPR017516">
    <property type="entry name" value="AbrB_dup"/>
</dbReference>
<dbReference type="PIRSF" id="PIRSF038991">
    <property type="entry name" value="Protein_AbrB"/>
    <property type="match status" value="1"/>
</dbReference>
<feature type="transmembrane region" description="Helical" evidence="1">
    <location>
        <begin position="261"/>
        <end position="284"/>
    </location>
</feature>
<proteinExistence type="predicted"/>
<feature type="transmembrane region" description="Helical" evidence="1">
    <location>
        <begin position="209"/>
        <end position="230"/>
    </location>
</feature>
<feature type="transmembrane region" description="Helical" evidence="1">
    <location>
        <begin position="320"/>
        <end position="339"/>
    </location>
</feature>
<evidence type="ECO:0000256" key="1">
    <source>
        <dbReference type="SAM" id="Phobius"/>
    </source>
</evidence>
<dbReference type="Pfam" id="PF05145">
    <property type="entry name" value="AbrB"/>
    <property type="match status" value="1"/>
</dbReference>
<dbReference type="InterPro" id="IPR007820">
    <property type="entry name" value="AbrB_fam"/>
</dbReference>
<keyword evidence="1" id="KW-0472">Membrane</keyword>